<feature type="region of interest" description="Disordered" evidence="1">
    <location>
        <begin position="25"/>
        <end position="84"/>
    </location>
</feature>
<evidence type="ECO:0000313" key="3">
    <source>
        <dbReference type="Proteomes" id="UP000011761"/>
    </source>
</evidence>
<protein>
    <submittedName>
        <fullName evidence="2">Uncharacterized protein</fullName>
    </submittedName>
</protein>
<accession>M2NE87</accession>
<organism evidence="2 3">
    <name type="scientific">Baudoinia panamericana (strain UAMH 10762)</name>
    <name type="common">Angels' share fungus</name>
    <name type="synonym">Baudoinia compniacensis (strain UAMH 10762)</name>
    <dbReference type="NCBI Taxonomy" id="717646"/>
    <lineage>
        <taxon>Eukaryota</taxon>
        <taxon>Fungi</taxon>
        <taxon>Dikarya</taxon>
        <taxon>Ascomycota</taxon>
        <taxon>Pezizomycotina</taxon>
        <taxon>Dothideomycetes</taxon>
        <taxon>Dothideomycetidae</taxon>
        <taxon>Mycosphaerellales</taxon>
        <taxon>Teratosphaeriaceae</taxon>
        <taxon>Baudoinia</taxon>
    </lineage>
</organism>
<proteinExistence type="predicted"/>
<sequence length="84" mass="9159">MMNARKGDVAFVPWTQLQMLQQQDHLFLLTSQPSPEPTQHQPTPSQNSAHSPTTPPPTTPCPPTYHTTSRSPAPTSSSSQPQPS</sequence>
<dbReference type="RefSeq" id="XP_007675280.1">
    <property type="nucleotide sequence ID" value="XM_007677090.1"/>
</dbReference>
<feature type="compositionally biased region" description="Pro residues" evidence="1">
    <location>
        <begin position="53"/>
        <end position="63"/>
    </location>
</feature>
<dbReference type="HOGENOM" id="CLU_2527106_0_0_1"/>
<name>M2NE87_BAUPA</name>
<evidence type="ECO:0000313" key="2">
    <source>
        <dbReference type="EMBL" id="EMC97529.1"/>
    </source>
</evidence>
<gene>
    <name evidence="2" type="ORF">BAUCODRAFT_33247</name>
</gene>
<keyword evidence="3" id="KW-1185">Reference proteome</keyword>
<dbReference type="KEGG" id="bcom:BAUCODRAFT_33247"/>
<dbReference type="GeneID" id="19112030"/>
<feature type="compositionally biased region" description="Polar residues" evidence="1">
    <location>
        <begin position="25"/>
        <end position="51"/>
    </location>
</feature>
<dbReference type="AlphaFoldDB" id="M2NE87"/>
<feature type="compositionally biased region" description="Low complexity" evidence="1">
    <location>
        <begin position="64"/>
        <end position="84"/>
    </location>
</feature>
<evidence type="ECO:0000256" key="1">
    <source>
        <dbReference type="SAM" id="MobiDB-lite"/>
    </source>
</evidence>
<dbReference type="Proteomes" id="UP000011761">
    <property type="component" value="Unassembled WGS sequence"/>
</dbReference>
<reference evidence="2 3" key="1">
    <citation type="journal article" date="2012" name="PLoS Pathog.">
        <title>Diverse lifestyles and strategies of plant pathogenesis encoded in the genomes of eighteen Dothideomycetes fungi.</title>
        <authorList>
            <person name="Ohm R.A."/>
            <person name="Feau N."/>
            <person name="Henrissat B."/>
            <person name="Schoch C.L."/>
            <person name="Horwitz B.A."/>
            <person name="Barry K.W."/>
            <person name="Condon B.J."/>
            <person name="Copeland A.C."/>
            <person name="Dhillon B."/>
            <person name="Glaser F."/>
            <person name="Hesse C.N."/>
            <person name="Kosti I."/>
            <person name="LaButti K."/>
            <person name="Lindquist E.A."/>
            <person name="Lucas S."/>
            <person name="Salamov A.A."/>
            <person name="Bradshaw R.E."/>
            <person name="Ciuffetti L."/>
            <person name="Hamelin R.C."/>
            <person name="Kema G.H.J."/>
            <person name="Lawrence C."/>
            <person name="Scott J.A."/>
            <person name="Spatafora J.W."/>
            <person name="Turgeon B.G."/>
            <person name="de Wit P.J.G.M."/>
            <person name="Zhong S."/>
            <person name="Goodwin S.B."/>
            <person name="Grigoriev I.V."/>
        </authorList>
    </citation>
    <scope>NUCLEOTIDE SEQUENCE [LARGE SCALE GENOMIC DNA]</scope>
    <source>
        <strain evidence="2 3">UAMH 10762</strain>
    </source>
</reference>
<dbReference type="EMBL" id="KB445554">
    <property type="protein sequence ID" value="EMC97529.1"/>
    <property type="molecule type" value="Genomic_DNA"/>
</dbReference>